<proteinExistence type="predicted"/>
<name>A0A420DML0_9FLAO</name>
<keyword evidence="1" id="KW-0812">Transmembrane</keyword>
<dbReference type="EMBL" id="RAQJ01000002">
    <property type="protein sequence ID" value="RKE95399.1"/>
    <property type="molecule type" value="Genomic_DNA"/>
</dbReference>
<gene>
    <name evidence="2" type="ORF">BXY80_1586</name>
</gene>
<sequence length="106" mass="11569">MSVTQVKSNKGFKYAILCLALILMFIILQSLANSEVIGLNLYSVISGVCILLIFFFSIAGFIFSIKGIKDPNSYKKGIGLVVNSILIILLIITIVTNILDITKSLN</sequence>
<protein>
    <submittedName>
        <fullName evidence="2">Uncharacterized protein</fullName>
    </submittedName>
</protein>
<feature type="transmembrane region" description="Helical" evidence="1">
    <location>
        <begin position="77"/>
        <end position="99"/>
    </location>
</feature>
<comment type="caution">
    <text evidence="2">The sequence shown here is derived from an EMBL/GenBank/DDBJ whole genome shotgun (WGS) entry which is preliminary data.</text>
</comment>
<evidence type="ECO:0000256" key="1">
    <source>
        <dbReference type="SAM" id="Phobius"/>
    </source>
</evidence>
<feature type="transmembrane region" description="Helical" evidence="1">
    <location>
        <begin position="12"/>
        <end position="32"/>
    </location>
</feature>
<keyword evidence="3" id="KW-1185">Reference proteome</keyword>
<evidence type="ECO:0000313" key="2">
    <source>
        <dbReference type="EMBL" id="RKE95399.1"/>
    </source>
</evidence>
<organism evidence="2 3">
    <name type="scientific">Ichthyenterobacterium magnum</name>
    <dbReference type="NCBI Taxonomy" id="1230530"/>
    <lineage>
        <taxon>Bacteria</taxon>
        <taxon>Pseudomonadati</taxon>
        <taxon>Bacteroidota</taxon>
        <taxon>Flavobacteriia</taxon>
        <taxon>Flavobacteriales</taxon>
        <taxon>Flavobacteriaceae</taxon>
        <taxon>Ichthyenterobacterium</taxon>
    </lineage>
</organism>
<dbReference type="Proteomes" id="UP000284892">
    <property type="component" value="Unassembled WGS sequence"/>
</dbReference>
<dbReference type="AlphaFoldDB" id="A0A420DML0"/>
<reference evidence="2 3" key="1">
    <citation type="submission" date="2018-09" db="EMBL/GenBank/DDBJ databases">
        <title>Genomic Encyclopedia of Archaeal and Bacterial Type Strains, Phase II (KMG-II): from individual species to whole genera.</title>
        <authorList>
            <person name="Goeker M."/>
        </authorList>
    </citation>
    <scope>NUCLEOTIDE SEQUENCE [LARGE SCALE GENOMIC DNA]</scope>
    <source>
        <strain evidence="2 3">DSM 26283</strain>
    </source>
</reference>
<dbReference type="RefSeq" id="WP_120200707.1">
    <property type="nucleotide sequence ID" value="NZ_RAQJ01000002.1"/>
</dbReference>
<dbReference type="OrthoDB" id="10014462at2"/>
<evidence type="ECO:0000313" key="3">
    <source>
        <dbReference type="Proteomes" id="UP000284892"/>
    </source>
</evidence>
<feature type="transmembrane region" description="Helical" evidence="1">
    <location>
        <begin position="44"/>
        <end position="65"/>
    </location>
</feature>
<keyword evidence="1" id="KW-1133">Transmembrane helix</keyword>
<keyword evidence="1" id="KW-0472">Membrane</keyword>
<accession>A0A420DML0</accession>